<feature type="region of interest" description="Disordered" evidence="5">
    <location>
        <begin position="303"/>
        <end position="348"/>
    </location>
</feature>
<feature type="compositionally biased region" description="Basic and acidic residues" evidence="5">
    <location>
        <begin position="303"/>
        <end position="324"/>
    </location>
</feature>
<dbReference type="EMBL" id="LSBJ02000004">
    <property type="protein sequence ID" value="OAQ65987.1"/>
    <property type="molecule type" value="Genomic_DNA"/>
</dbReference>
<dbReference type="Pfam" id="PF03770">
    <property type="entry name" value="IPK"/>
    <property type="match status" value="1"/>
</dbReference>
<comment type="caution">
    <text evidence="6">The sequence shown here is derived from an EMBL/GenBank/DDBJ whole genome shotgun (WGS) entry which is preliminary data.</text>
</comment>
<keyword evidence="7" id="KW-1185">Reference proteome</keyword>
<dbReference type="STRING" id="1380566.A0A179FL00"/>
<accession>A0A179FL00</accession>
<dbReference type="Proteomes" id="UP000078397">
    <property type="component" value="Unassembled WGS sequence"/>
</dbReference>
<dbReference type="RefSeq" id="XP_018143074.1">
    <property type="nucleotide sequence ID" value="XM_018286437.1"/>
</dbReference>
<dbReference type="Gene3D" id="3.30.470.160">
    <property type="entry name" value="Inositol polyphosphate kinase"/>
    <property type="match status" value="1"/>
</dbReference>
<dbReference type="PANTHER" id="PTHR12400:SF103">
    <property type="entry name" value="INOSITOL POLYPHOSPHATE MULTIKINASE"/>
    <property type="match status" value="1"/>
</dbReference>
<evidence type="ECO:0000313" key="6">
    <source>
        <dbReference type="EMBL" id="OAQ65987.1"/>
    </source>
</evidence>
<dbReference type="InterPro" id="IPR005522">
    <property type="entry name" value="IPK"/>
</dbReference>
<dbReference type="PANTHER" id="PTHR12400">
    <property type="entry name" value="INOSITOL POLYPHOSPHATE KINASE"/>
    <property type="match status" value="1"/>
</dbReference>
<dbReference type="GO" id="GO:0000824">
    <property type="term" value="F:inositol-1,4,5,6-tetrakisphosphate 3-kinase activity"/>
    <property type="evidence" value="ECO:0007669"/>
    <property type="project" value="TreeGrafter"/>
</dbReference>
<keyword evidence="2 4" id="KW-0808">Transferase</keyword>
<evidence type="ECO:0000256" key="3">
    <source>
        <dbReference type="ARBA" id="ARBA00022777"/>
    </source>
</evidence>
<gene>
    <name evidence="6" type="ORF">VFPPC_07603</name>
</gene>
<sequence length="392" mass="43353">MPASMEPSPFEKLTFTDYKHAVAGHAGTMCDESGAIFVKPCTQAEIDFYESAVGNYPKFAEIMAKHMGQMSLMANSPENIDGSIMSAVAGVISESGQVESSAERMIASLREQIANAPETPTPVDRVTWVPSQGKRINTTKSVVLENQTFGYKHANVLDLKLGTRLYADDAPEQKKERFDKISRETTHHNLGFRIAGMRVFRGSEDASELDDEEYKVYDKDYGRVTVNDDNVSEELKRFIFNKAAGIDEELGKAICAEFARKLAEVVEVMSSHESRMYSSSLLFVFEGHGDTLLNAIEKNNTYVEEHKERQSKKASDPRSTKRTDSAIGLDDEESDDCSDDNDSTESKGSLPPICSLKLIDFAHAAWTPGEGPDENTIKGVKALEAIFTEMAK</sequence>
<dbReference type="GO" id="GO:0005634">
    <property type="term" value="C:nucleus"/>
    <property type="evidence" value="ECO:0007669"/>
    <property type="project" value="TreeGrafter"/>
</dbReference>
<dbReference type="GeneID" id="28850431"/>
<name>A0A179FL00_METCM</name>
<proteinExistence type="inferred from homology"/>
<dbReference type="EC" id="2.7.-.-" evidence="4"/>
<dbReference type="InterPro" id="IPR038286">
    <property type="entry name" value="IPK_sf"/>
</dbReference>
<evidence type="ECO:0000256" key="2">
    <source>
        <dbReference type="ARBA" id="ARBA00022679"/>
    </source>
</evidence>
<dbReference type="GO" id="GO:0005737">
    <property type="term" value="C:cytoplasm"/>
    <property type="evidence" value="ECO:0007669"/>
    <property type="project" value="TreeGrafter"/>
</dbReference>
<feature type="compositionally biased region" description="Acidic residues" evidence="5">
    <location>
        <begin position="329"/>
        <end position="343"/>
    </location>
</feature>
<keyword evidence="3 4" id="KW-0418">Kinase</keyword>
<dbReference type="KEGG" id="pchm:VFPPC_07603"/>
<comment type="similarity">
    <text evidence="1 4">Belongs to the inositol phosphokinase (IPK) family.</text>
</comment>
<dbReference type="GO" id="GO:0032958">
    <property type="term" value="P:inositol phosphate biosynthetic process"/>
    <property type="evidence" value="ECO:0007669"/>
    <property type="project" value="InterPro"/>
</dbReference>
<evidence type="ECO:0000256" key="4">
    <source>
        <dbReference type="RuleBase" id="RU363090"/>
    </source>
</evidence>
<dbReference type="GO" id="GO:0046854">
    <property type="term" value="P:phosphatidylinositol phosphate biosynthetic process"/>
    <property type="evidence" value="ECO:0007669"/>
    <property type="project" value="TreeGrafter"/>
</dbReference>
<protein>
    <recommendedName>
        <fullName evidence="4">Kinase</fullName>
        <ecNumber evidence="4">2.7.-.-</ecNumber>
    </recommendedName>
</protein>
<evidence type="ECO:0000256" key="5">
    <source>
        <dbReference type="SAM" id="MobiDB-lite"/>
    </source>
</evidence>
<dbReference type="OrthoDB" id="338650at2759"/>
<evidence type="ECO:0000256" key="1">
    <source>
        <dbReference type="ARBA" id="ARBA00007374"/>
    </source>
</evidence>
<dbReference type="GO" id="GO:0008440">
    <property type="term" value="F:inositol-1,4,5-trisphosphate 3-kinase activity"/>
    <property type="evidence" value="ECO:0007669"/>
    <property type="project" value="TreeGrafter"/>
</dbReference>
<evidence type="ECO:0000313" key="7">
    <source>
        <dbReference type="Proteomes" id="UP000078397"/>
    </source>
</evidence>
<dbReference type="AlphaFoldDB" id="A0A179FL00"/>
<reference evidence="6 7" key="1">
    <citation type="journal article" date="2016" name="PLoS Pathog.">
        <title>Biosynthesis of antibiotic leucinostatins in bio-control fungus Purpureocillium lilacinum and their inhibition on phytophthora revealed by genome mining.</title>
        <authorList>
            <person name="Wang G."/>
            <person name="Liu Z."/>
            <person name="Lin R."/>
            <person name="Li E."/>
            <person name="Mao Z."/>
            <person name="Ling J."/>
            <person name="Yang Y."/>
            <person name="Yin W.B."/>
            <person name="Xie B."/>
        </authorList>
    </citation>
    <scope>NUCLEOTIDE SEQUENCE [LARGE SCALE GENOMIC DNA]</scope>
    <source>
        <strain evidence="6">170</strain>
    </source>
</reference>
<dbReference type="SUPFAM" id="SSF56104">
    <property type="entry name" value="SAICAR synthase-like"/>
    <property type="match status" value="1"/>
</dbReference>
<organism evidence="6 7">
    <name type="scientific">Pochonia chlamydosporia 170</name>
    <dbReference type="NCBI Taxonomy" id="1380566"/>
    <lineage>
        <taxon>Eukaryota</taxon>
        <taxon>Fungi</taxon>
        <taxon>Dikarya</taxon>
        <taxon>Ascomycota</taxon>
        <taxon>Pezizomycotina</taxon>
        <taxon>Sordariomycetes</taxon>
        <taxon>Hypocreomycetidae</taxon>
        <taxon>Hypocreales</taxon>
        <taxon>Clavicipitaceae</taxon>
        <taxon>Pochonia</taxon>
    </lineage>
</organism>